<keyword evidence="11" id="KW-0449">Lipoprotein</keyword>
<dbReference type="Gene3D" id="2.60.40.4070">
    <property type="match status" value="1"/>
</dbReference>
<evidence type="ECO:0000256" key="10">
    <source>
        <dbReference type="ARBA" id="ARBA00048540"/>
    </source>
</evidence>
<evidence type="ECO:0000256" key="8">
    <source>
        <dbReference type="ARBA" id="ARBA00022842"/>
    </source>
</evidence>
<name>A0A517XP52_9BACT</name>
<dbReference type="RefSeq" id="WP_145235127.1">
    <property type="nucleotide sequence ID" value="NZ_CP036273.1"/>
</dbReference>
<dbReference type="GO" id="GO:0046872">
    <property type="term" value="F:metal ion binding"/>
    <property type="evidence" value="ECO:0007669"/>
    <property type="project" value="UniProtKB-KW"/>
</dbReference>
<evidence type="ECO:0000256" key="4">
    <source>
        <dbReference type="ARBA" id="ARBA00022630"/>
    </source>
</evidence>
<dbReference type="InterPro" id="IPR014469">
    <property type="entry name" value="DUF2271"/>
</dbReference>
<organism evidence="11 12">
    <name type="scientific">Urbifossiella limnaea</name>
    <dbReference type="NCBI Taxonomy" id="2528023"/>
    <lineage>
        <taxon>Bacteria</taxon>
        <taxon>Pseudomonadati</taxon>
        <taxon>Planctomycetota</taxon>
        <taxon>Planctomycetia</taxon>
        <taxon>Gemmatales</taxon>
        <taxon>Gemmataceae</taxon>
        <taxon>Urbifossiella</taxon>
    </lineage>
</organism>
<dbReference type="Gene3D" id="3.10.520.10">
    <property type="entry name" value="ApbE-like domains"/>
    <property type="match status" value="1"/>
</dbReference>
<dbReference type="PANTHER" id="PTHR30040">
    <property type="entry name" value="THIAMINE BIOSYNTHESIS LIPOPROTEIN APBE"/>
    <property type="match status" value="1"/>
</dbReference>
<dbReference type="Pfam" id="PF02424">
    <property type="entry name" value="ApbE"/>
    <property type="match status" value="1"/>
</dbReference>
<keyword evidence="8" id="KW-0460">Magnesium</keyword>
<comment type="catalytic activity">
    <reaction evidence="10">
        <text>L-threonyl-[protein] + FAD = FMN-L-threonyl-[protein] + AMP + H(+)</text>
        <dbReference type="Rhea" id="RHEA:36847"/>
        <dbReference type="Rhea" id="RHEA-COMP:11060"/>
        <dbReference type="Rhea" id="RHEA-COMP:11061"/>
        <dbReference type="ChEBI" id="CHEBI:15378"/>
        <dbReference type="ChEBI" id="CHEBI:30013"/>
        <dbReference type="ChEBI" id="CHEBI:57692"/>
        <dbReference type="ChEBI" id="CHEBI:74257"/>
        <dbReference type="ChEBI" id="CHEBI:456215"/>
        <dbReference type="EC" id="2.7.1.180"/>
    </reaction>
</comment>
<evidence type="ECO:0000313" key="12">
    <source>
        <dbReference type="Proteomes" id="UP000319576"/>
    </source>
</evidence>
<keyword evidence="7" id="KW-0274">FAD</keyword>
<evidence type="ECO:0000256" key="5">
    <source>
        <dbReference type="ARBA" id="ARBA00022679"/>
    </source>
</evidence>
<dbReference type="InterPro" id="IPR024932">
    <property type="entry name" value="ApbE"/>
</dbReference>
<dbReference type="SUPFAM" id="SSF143631">
    <property type="entry name" value="ApbE-like"/>
    <property type="match status" value="1"/>
</dbReference>
<dbReference type="PANTHER" id="PTHR30040:SF2">
    <property type="entry name" value="FAD:PROTEIN FMN TRANSFERASE"/>
    <property type="match status" value="1"/>
</dbReference>
<dbReference type="Proteomes" id="UP000319576">
    <property type="component" value="Chromosome"/>
</dbReference>
<protein>
    <recommendedName>
        <fullName evidence="3">FAD:protein FMN transferase</fullName>
        <ecNumber evidence="2">2.7.1.180</ecNumber>
    </recommendedName>
    <alternativeName>
        <fullName evidence="9">Flavin transferase</fullName>
    </alternativeName>
</protein>
<evidence type="ECO:0000256" key="2">
    <source>
        <dbReference type="ARBA" id="ARBA00011955"/>
    </source>
</evidence>
<evidence type="ECO:0000256" key="7">
    <source>
        <dbReference type="ARBA" id="ARBA00022827"/>
    </source>
</evidence>
<evidence type="ECO:0000256" key="6">
    <source>
        <dbReference type="ARBA" id="ARBA00022723"/>
    </source>
</evidence>
<proteinExistence type="predicted"/>
<evidence type="ECO:0000256" key="1">
    <source>
        <dbReference type="ARBA" id="ARBA00001946"/>
    </source>
</evidence>
<dbReference type="AlphaFoldDB" id="A0A517XP52"/>
<dbReference type="Pfam" id="PF10029">
    <property type="entry name" value="DUF2271"/>
    <property type="match status" value="1"/>
</dbReference>
<keyword evidence="5" id="KW-0808">Transferase</keyword>
<accession>A0A517XP52</accession>
<reference evidence="11 12" key="1">
    <citation type="submission" date="2019-02" db="EMBL/GenBank/DDBJ databases">
        <title>Deep-cultivation of Planctomycetes and their phenomic and genomic characterization uncovers novel biology.</title>
        <authorList>
            <person name="Wiegand S."/>
            <person name="Jogler M."/>
            <person name="Boedeker C."/>
            <person name="Pinto D."/>
            <person name="Vollmers J."/>
            <person name="Rivas-Marin E."/>
            <person name="Kohn T."/>
            <person name="Peeters S.H."/>
            <person name="Heuer A."/>
            <person name="Rast P."/>
            <person name="Oberbeckmann S."/>
            <person name="Bunk B."/>
            <person name="Jeske O."/>
            <person name="Meyerdierks A."/>
            <person name="Storesund J.E."/>
            <person name="Kallscheuer N."/>
            <person name="Luecker S."/>
            <person name="Lage O.M."/>
            <person name="Pohl T."/>
            <person name="Merkel B.J."/>
            <person name="Hornburger P."/>
            <person name="Mueller R.-W."/>
            <person name="Bruemmer F."/>
            <person name="Labrenz M."/>
            <person name="Spormann A.M."/>
            <person name="Op den Camp H."/>
            <person name="Overmann J."/>
            <person name="Amann R."/>
            <person name="Jetten M.S.M."/>
            <person name="Mascher T."/>
            <person name="Medema M.H."/>
            <person name="Devos D.P."/>
            <person name="Kaster A.-K."/>
            <person name="Ovreas L."/>
            <person name="Rohde M."/>
            <person name="Galperin M.Y."/>
            <person name="Jogler C."/>
        </authorList>
    </citation>
    <scope>NUCLEOTIDE SEQUENCE [LARGE SCALE GENOMIC DNA]</scope>
    <source>
        <strain evidence="11 12">ETA_A1</strain>
    </source>
</reference>
<keyword evidence="6" id="KW-0479">Metal-binding</keyword>
<comment type="cofactor">
    <cofactor evidence="1">
        <name>Mg(2+)</name>
        <dbReference type="ChEBI" id="CHEBI:18420"/>
    </cofactor>
</comment>
<dbReference type="EMBL" id="CP036273">
    <property type="protein sequence ID" value="QDU19262.1"/>
    <property type="molecule type" value="Genomic_DNA"/>
</dbReference>
<dbReference type="InterPro" id="IPR003374">
    <property type="entry name" value="ApbE-like_sf"/>
</dbReference>
<evidence type="ECO:0000256" key="9">
    <source>
        <dbReference type="ARBA" id="ARBA00031306"/>
    </source>
</evidence>
<dbReference type="EC" id="2.7.1.180" evidence="2"/>
<gene>
    <name evidence="11" type="primary">apbE_1</name>
    <name evidence="11" type="ORF">ETAA1_11680</name>
</gene>
<evidence type="ECO:0000313" key="11">
    <source>
        <dbReference type="EMBL" id="QDU19262.1"/>
    </source>
</evidence>
<keyword evidence="4" id="KW-0285">Flavoprotein</keyword>
<keyword evidence="12" id="KW-1185">Reference proteome</keyword>
<dbReference type="OrthoDB" id="195316at2"/>
<dbReference type="GO" id="GO:0016740">
    <property type="term" value="F:transferase activity"/>
    <property type="evidence" value="ECO:0007669"/>
    <property type="project" value="UniProtKB-KW"/>
</dbReference>
<dbReference type="KEGG" id="uli:ETAA1_11680"/>
<sequence>MTQLAFHFDHVLGTSLDLWLTAADPDRAAAAVLGEVDAVGRVFSPRNADSELEQLNRGPVPGSTALRAVLDGYDRVAPRTGGALNPLVAALGRVWTDAEATGREPTADALARLTAELQCRGWVATADAVTRTTPHPLDLNAGAKGFALDRAKCAALAAGAAAGLVNLGGDLIGWGGAAHVVGVQNPFAPAETARPLGAVRLRNASVATSGGYQRGYAVGDARLSHLIDPRTGRPADRVASATVIAADSLTANLLATALAVLDPAAGLRLVAEFPGAAAFIVDADGRRFRSPGFALEAVVRARPGYRKAVAAGALTAALFGAGGAPDTPLGPAVAVAQDAKGEPWPGGYGVTVALELPKIENARKYRRPYVAVYVEDAGGKAVKTIGVWGNEGRWLKDLSDWWKIGKLDGGLVKTVTRATRGPGKYELGWDGKDEKGVPVPRGEYTVRVEVHREHGKHVRQAGKIALRGEPATLKLPANEETGETVVTYGPGKK</sequence>
<evidence type="ECO:0000256" key="3">
    <source>
        <dbReference type="ARBA" id="ARBA00016337"/>
    </source>
</evidence>